<protein>
    <recommendedName>
        <fullName evidence="4">WXG100 family type VII secretion target</fullName>
    </recommendedName>
</protein>
<sequence length="429" mass="46143">MIGYWNVREWQPDPLDDAEQTLKKRGDQVLALADELKAAATPPGWFGPAADSAKEGLAAFTDRLEHQVAEVNAVRTGLMACADGMAALRTAVETVETLARKHQMTVTDAGEVDDAGWACGPKDDLKAVMAERAEMKAELKDRVRRILDFARQLDDDLAGLLDKTGQGKIGDGGATTLAAAANAGAAQGKTAIPGMPPYPGQYGDGSGPYGAAGKSADAYLKKSLLLHAAIAAESAGWTQAAKHLRHYLANSGDDLKMSPDELMRDVPQFRQAVDATTAKELKTIVAQAQANGTYGRPVSFTTKWKGFYVTEQMSKNWYFATAGLNYSVTGVATVQPPKHPGLPPRVEVDHRTQVFDRYNWDVKEGKAIEIGGVEIKDDVQAQLHRAGMAKEYNLVGSSVTKHYNGEIPHDSEFPLPQTRGGSRADPARG</sequence>
<proteinExistence type="predicted"/>
<organism evidence="2 3">
    <name type="scientific">Amycolatopsis magusensis</name>
    <dbReference type="NCBI Taxonomy" id="882444"/>
    <lineage>
        <taxon>Bacteria</taxon>
        <taxon>Bacillati</taxon>
        <taxon>Actinomycetota</taxon>
        <taxon>Actinomycetes</taxon>
        <taxon>Pseudonocardiales</taxon>
        <taxon>Pseudonocardiaceae</taxon>
        <taxon>Amycolatopsis</taxon>
    </lineage>
</organism>
<name>A0ABS4Q0P5_9PSEU</name>
<feature type="region of interest" description="Disordered" evidence="1">
    <location>
        <begin position="405"/>
        <end position="429"/>
    </location>
</feature>
<reference evidence="2 3" key="1">
    <citation type="submission" date="2021-03" db="EMBL/GenBank/DDBJ databases">
        <title>Sequencing the genomes of 1000 actinobacteria strains.</title>
        <authorList>
            <person name="Klenk H.-P."/>
        </authorList>
    </citation>
    <scope>NUCLEOTIDE SEQUENCE [LARGE SCALE GENOMIC DNA]</scope>
    <source>
        <strain evidence="2 3">DSM 45510</strain>
    </source>
</reference>
<dbReference type="EMBL" id="JAGGMS010000001">
    <property type="protein sequence ID" value="MBP2184730.1"/>
    <property type="molecule type" value="Genomic_DNA"/>
</dbReference>
<evidence type="ECO:0000256" key="1">
    <source>
        <dbReference type="SAM" id="MobiDB-lite"/>
    </source>
</evidence>
<keyword evidence="3" id="KW-1185">Reference proteome</keyword>
<evidence type="ECO:0000313" key="2">
    <source>
        <dbReference type="EMBL" id="MBP2184730.1"/>
    </source>
</evidence>
<evidence type="ECO:0008006" key="4">
    <source>
        <dbReference type="Google" id="ProtNLM"/>
    </source>
</evidence>
<evidence type="ECO:0000313" key="3">
    <source>
        <dbReference type="Proteomes" id="UP000741013"/>
    </source>
</evidence>
<comment type="caution">
    <text evidence="2">The sequence shown here is derived from an EMBL/GenBank/DDBJ whole genome shotgun (WGS) entry which is preliminary data.</text>
</comment>
<gene>
    <name evidence="2" type="ORF">JOM49_006256</name>
</gene>
<dbReference type="Proteomes" id="UP000741013">
    <property type="component" value="Unassembled WGS sequence"/>
</dbReference>
<accession>A0ABS4Q0P5</accession>
<dbReference type="RefSeq" id="WP_209667705.1">
    <property type="nucleotide sequence ID" value="NZ_JAGGMS010000001.1"/>
</dbReference>